<protein>
    <submittedName>
        <fullName evidence="1">Uncharacterized protein</fullName>
    </submittedName>
</protein>
<organism evidence="1 2">
    <name type="scientific">Candidatus Sulfurimonas baltica</name>
    <dbReference type="NCBI Taxonomy" id="2740404"/>
    <lineage>
        <taxon>Bacteria</taxon>
        <taxon>Pseudomonadati</taxon>
        <taxon>Campylobacterota</taxon>
        <taxon>Epsilonproteobacteria</taxon>
        <taxon>Campylobacterales</taxon>
        <taxon>Sulfurimonadaceae</taxon>
        <taxon>Sulfurimonas</taxon>
    </lineage>
</organism>
<gene>
    <name evidence="1" type="ORF">HUE88_05770</name>
</gene>
<name>A0A7S7LXF9_9BACT</name>
<proteinExistence type="predicted"/>
<evidence type="ECO:0000313" key="2">
    <source>
        <dbReference type="Proteomes" id="UP000593994"/>
    </source>
</evidence>
<dbReference type="RefSeq" id="WP_194372001.1">
    <property type="nucleotide sequence ID" value="NZ_CP054492.1"/>
</dbReference>
<dbReference type="Proteomes" id="UP000593994">
    <property type="component" value="Chromosome"/>
</dbReference>
<dbReference type="AlphaFoldDB" id="A0A7S7LXF9"/>
<dbReference type="KEGG" id="sbal:HUE88_05770"/>
<sequence>MYVNCIISNRRKSVIEDKEFTDVNKITASFGLSTMGSNETLNEKY</sequence>
<reference evidence="1 2" key="1">
    <citation type="submission" date="2020-05" db="EMBL/GenBank/DDBJ databases">
        <title>Sulfurimonas marisnigri, sp. nov., and Sulfurimonas baltica, sp. nov., manganese oxide reducing chemolithoautotrophs of the class Epsilonproteobacteria isolated from the pelagic redoxclines of the Black and Baltic Seas and emended description of the genus Sulfurimonas.</title>
        <authorList>
            <person name="Henkel J.V."/>
            <person name="Laudan C."/>
            <person name="Werner J."/>
            <person name="Neu T."/>
            <person name="Plewe S."/>
            <person name="Sproer C."/>
            <person name="Bunk B."/>
            <person name="Schulz-Vogt H.N."/>
        </authorList>
    </citation>
    <scope>NUCLEOTIDE SEQUENCE [LARGE SCALE GENOMIC DNA]</scope>
    <source>
        <strain evidence="1 2">GD2</strain>
    </source>
</reference>
<dbReference type="EMBL" id="CP054492">
    <property type="protein sequence ID" value="QOY53185.1"/>
    <property type="molecule type" value="Genomic_DNA"/>
</dbReference>
<accession>A0A7S7LXF9</accession>
<keyword evidence="2" id="KW-1185">Reference proteome</keyword>
<evidence type="ECO:0000313" key="1">
    <source>
        <dbReference type="EMBL" id="QOY53185.1"/>
    </source>
</evidence>